<protein>
    <submittedName>
        <fullName evidence="1">Propanediol dehydratase small subunit</fullName>
    </submittedName>
</protein>
<dbReference type="NCBIfam" id="NF011972">
    <property type="entry name" value="PRK15443.1-3"/>
    <property type="match status" value="1"/>
</dbReference>
<dbReference type="InterPro" id="IPR036091">
    <property type="entry name" value="Prodiol/glycerol_DeHase__sf_su"/>
</dbReference>
<dbReference type="RefSeq" id="WP_212933478.1">
    <property type="nucleotide sequence ID" value="NZ_BORC01000002.1"/>
</dbReference>
<reference evidence="1" key="1">
    <citation type="submission" date="2021-03" db="EMBL/GenBank/DDBJ databases">
        <title>Antimicrobial resistance genes in bacteria isolated from Japanese honey, and their potential for conferring macrolide and lincosamide resistance in the American foulbrood pathogen Paenibacillus larvae.</title>
        <authorList>
            <person name="Okamoto M."/>
            <person name="Kumagai M."/>
            <person name="Kanamori H."/>
            <person name="Takamatsu D."/>
        </authorList>
    </citation>
    <scope>NUCLEOTIDE SEQUENCE</scope>
    <source>
        <strain evidence="1">J27TS8</strain>
    </source>
</reference>
<dbReference type="Pfam" id="PF02287">
    <property type="entry name" value="Dehydratase_SU"/>
    <property type="match status" value="1"/>
</dbReference>
<accession>A0A919WGQ7</accession>
<dbReference type="AlphaFoldDB" id="A0A919WGQ7"/>
<comment type="caution">
    <text evidence="1">The sequence shown here is derived from an EMBL/GenBank/DDBJ whole genome shotgun (WGS) entry which is preliminary data.</text>
</comment>
<sequence length="169" mass="19094">MNQQLIEQIVKEVMSSMGTVSEETSKTDSMTVKVDAQKDYPLGEKRPELIKTPTNKDLDQITLQGVIDGSVTSEDVRIAPETLELQAQVAESMGRKPLAQNFRRAAELIAVPDERILEIYNALRPYRSTKEELLAIAEELEGKFNAKMNAKLVREAADVYEKRDRLKKD</sequence>
<name>A0A919WGQ7_9BACI</name>
<dbReference type="SUPFAM" id="SSF47148">
    <property type="entry name" value="Diol dehydratase, gamma subunit"/>
    <property type="match status" value="1"/>
</dbReference>
<dbReference type="InterPro" id="IPR003207">
    <property type="entry name" value="Ppandiol/glycerol_DeHydtase_su"/>
</dbReference>
<dbReference type="EMBL" id="BORC01000002">
    <property type="protein sequence ID" value="GIN61680.1"/>
    <property type="molecule type" value="Genomic_DNA"/>
</dbReference>
<dbReference type="Gene3D" id="1.10.1510.20">
    <property type="entry name" value="Propanediol/glycerol dehydratase, small subunit"/>
    <property type="match status" value="1"/>
</dbReference>
<dbReference type="PIRSF" id="PIRSF018505">
    <property type="entry name" value="Prpndl_dhdrts_sm"/>
    <property type="match status" value="1"/>
</dbReference>
<evidence type="ECO:0000313" key="2">
    <source>
        <dbReference type="Proteomes" id="UP000682111"/>
    </source>
</evidence>
<gene>
    <name evidence="1" type="ORF">J27TS8_16730</name>
</gene>
<keyword evidence="2" id="KW-1185">Reference proteome</keyword>
<proteinExistence type="predicted"/>
<evidence type="ECO:0000313" key="1">
    <source>
        <dbReference type="EMBL" id="GIN61680.1"/>
    </source>
</evidence>
<dbReference type="Proteomes" id="UP000682111">
    <property type="component" value="Unassembled WGS sequence"/>
</dbReference>
<organism evidence="1 2">
    <name type="scientific">Robertmurraya siralis</name>
    <dbReference type="NCBI Taxonomy" id="77777"/>
    <lineage>
        <taxon>Bacteria</taxon>
        <taxon>Bacillati</taxon>
        <taxon>Bacillota</taxon>
        <taxon>Bacilli</taxon>
        <taxon>Bacillales</taxon>
        <taxon>Bacillaceae</taxon>
        <taxon>Robertmurraya</taxon>
    </lineage>
</organism>